<dbReference type="EMBL" id="JBHMBC010000007">
    <property type="protein sequence ID" value="MFB9818593.1"/>
    <property type="molecule type" value="Genomic_DNA"/>
</dbReference>
<feature type="domain" description="DinB-like" evidence="1">
    <location>
        <begin position="13"/>
        <end position="168"/>
    </location>
</feature>
<sequence>MDLGREACLVGYRRALQELNSWLENATTSELQRKSNGTRWTNEELLFHMVFGYMIVRSLLPLVRIMSRLPRSWSRGFAAGLNAATGPFDVVNYWGSRAAATVYGRHRMGRKLEKTITALGRRLERETTVSLARSMPFPTRWDPFFKADMTLADVYAYATLHFDFHAKQLSLRPPDSSPG</sequence>
<gene>
    <name evidence="2" type="ORF">ACFFP1_03650</name>
</gene>
<evidence type="ECO:0000259" key="1">
    <source>
        <dbReference type="Pfam" id="PF12867"/>
    </source>
</evidence>
<reference evidence="2 3" key="1">
    <citation type="submission" date="2024-09" db="EMBL/GenBank/DDBJ databases">
        <authorList>
            <person name="Sun Q."/>
            <person name="Mori K."/>
        </authorList>
    </citation>
    <scope>NUCLEOTIDE SEQUENCE [LARGE SCALE GENOMIC DNA]</scope>
    <source>
        <strain evidence="2 3">JCM 1334</strain>
    </source>
</reference>
<evidence type="ECO:0000313" key="2">
    <source>
        <dbReference type="EMBL" id="MFB9818593.1"/>
    </source>
</evidence>
<evidence type="ECO:0000313" key="3">
    <source>
        <dbReference type="Proteomes" id="UP001589702"/>
    </source>
</evidence>
<dbReference type="InterPro" id="IPR034660">
    <property type="entry name" value="DinB/YfiT-like"/>
</dbReference>
<dbReference type="Pfam" id="PF12867">
    <property type="entry name" value="DinB_2"/>
    <property type="match status" value="1"/>
</dbReference>
<organism evidence="2 3">
    <name type="scientific">Arthrobacter ramosus</name>
    <dbReference type="NCBI Taxonomy" id="1672"/>
    <lineage>
        <taxon>Bacteria</taxon>
        <taxon>Bacillati</taxon>
        <taxon>Actinomycetota</taxon>
        <taxon>Actinomycetes</taxon>
        <taxon>Micrococcales</taxon>
        <taxon>Micrococcaceae</taxon>
        <taxon>Arthrobacter</taxon>
    </lineage>
</organism>
<keyword evidence="3" id="KW-1185">Reference proteome</keyword>
<accession>A0ABV5XV07</accession>
<dbReference type="RefSeq" id="WP_234748916.1">
    <property type="nucleotide sequence ID" value="NZ_BAAAWN010000001.1"/>
</dbReference>
<name>A0ABV5XV07_ARTRM</name>
<comment type="caution">
    <text evidence="2">The sequence shown here is derived from an EMBL/GenBank/DDBJ whole genome shotgun (WGS) entry which is preliminary data.</text>
</comment>
<proteinExistence type="predicted"/>
<dbReference type="Gene3D" id="1.20.120.450">
    <property type="entry name" value="dinb family like domain"/>
    <property type="match status" value="1"/>
</dbReference>
<dbReference type="InterPro" id="IPR024775">
    <property type="entry name" value="DinB-like"/>
</dbReference>
<dbReference type="Proteomes" id="UP001589702">
    <property type="component" value="Unassembled WGS sequence"/>
</dbReference>
<protein>
    <submittedName>
        <fullName evidence="2">DinB family protein</fullName>
    </submittedName>
</protein>